<organism evidence="2 3">
    <name type="scientific">Hibiscus sabdariffa</name>
    <name type="common">roselle</name>
    <dbReference type="NCBI Taxonomy" id="183260"/>
    <lineage>
        <taxon>Eukaryota</taxon>
        <taxon>Viridiplantae</taxon>
        <taxon>Streptophyta</taxon>
        <taxon>Embryophyta</taxon>
        <taxon>Tracheophyta</taxon>
        <taxon>Spermatophyta</taxon>
        <taxon>Magnoliopsida</taxon>
        <taxon>eudicotyledons</taxon>
        <taxon>Gunneridae</taxon>
        <taxon>Pentapetalae</taxon>
        <taxon>rosids</taxon>
        <taxon>malvids</taxon>
        <taxon>Malvales</taxon>
        <taxon>Malvaceae</taxon>
        <taxon>Malvoideae</taxon>
        <taxon>Hibiscus</taxon>
    </lineage>
</organism>
<sequence length="78" mass="8705">MPVSKTESDSDCCSSIPDWARNRKRRREDVKKENGRDTVPTASTCSRRGLRHLLSLCVEQAYNYDSINSSVCVAGPEA</sequence>
<feature type="region of interest" description="Disordered" evidence="1">
    <location>
        <begin position="23"/>
        <end position="42"/>
    </location>
</feature>
<dbReference type="EMBL" id="JBBPBM010000215">
    <property type="protein sequence ID" value="KAK8500527.1"/>
    <property type="molecule type" value="Genomic_DNA"/>
</dbReference>
<name>A0ABR2B1A2_9ROSI</name>
<evidence type="ECO:0000313" key="3">
    <source>
        <dbReference type="Proteomes" id="UP001472677"/>
    </source>
</evidence>
<evidence type="ECO:0000256" key="1">
    <source>
        <dbReference type="SAM" id="MobiDB-lite"/>
    </source>
</evidence>
<evidence type="ECO:0000313" key="2">
    <source>
        <dbReference type="EMBL" id="KAK8500527.1"/>
    </source>
</evidence>
<proteinExistence type="predicted"/>
<reference evidence="2 3" key="1">
    <citation type="journal article" date="2024" name="G3 (Bethesda)">
        <title>Genome assembly of Hibiscus sabdariffa L. provides insights into metabolisms of medicinal natural products.</title>
        <authorList>
            <person name="Kim T."/>
        </authorList>
    </citation>
    <scope>NUCLEOTIDE SEQUENCE [LARGE SCALE GENOMIC DNA]</scope>
    <source>
        <strain evidence="2">TK-2024</strain>
        <tissue evidence="2">Old leaves</tissue>
    </source>
</reference>
<gene>
    <name evidence="2" type="ORF">V6N12_037783</name>
</gene>
<keyword evidence="3" id="KW-1185">Reference proteome</keyword>
<accession>A0ABR2B1A2</accession>
<dbReference type="Proteomes" id="UP001472677">
    <property type="component" value="Unassembled WGS sequence"/>
</dbReference>
<comment type="caution">
    <text evidence="2">The sequence shown here is derived from an EMBL/GenBank/DDBJ whole genome shotgun (WGS) entry which is preliminary data.</text>
</comment>
<feature type="compositionally biased region" description="Basic and acidic residues" evidence="1">
    <location>
        <begin position="27"/>
        <end position="36"/>
    </location>
</feature>
<protein>
    <submittedName>
        <fullName evidence="2">Uncharacterized protein</fullName>
    </submittedName>
</protein>